<evidence type="ECO:0000313" key="1">
    <source>
        <dbReference type="EMBL" id="GGE06188.1"/>
    </source>
</evidence>
<gene>
    <name evidence="1" type="ORF">GCM10011529_10710</name>
</gene>
<dbReference type="AlphaFoldDB" id="A0A917E5G2"/>
<evidence type="ECO:0000313" key="2">
    <source>
        <dbReference type="Proteomes" id="UP000635071"/>
    </source>
</evidence>
<sequence length="182" mass="20394">MDTNPDFTPVPLKARHDGWTPARQHEFIMRLADSGLVAAAARHVGMSLQSAYRLGRHHDAGDFRLAWDAALDQAAMQFEQIAVERVIHGDVETVEKAGAVVRSTRKPCSDRLLIYMMERTRRRRTNAVPAYGDPQAHEAGKLADFARVARNFPDRPGLEGPELDIWDLRNMQEPPKITSAAD</sequence>
<comment type="caution">
    <text evidence="1">The sequence shown here is derived from an EMBL/GenBank/DDBJ whole genome shotgun (WGS) entry which is preliminary data.</text>
</comment>
<organism evidence="1 2">
    <name type="scientific">Sandarakinorhabdus glacialis</name>
    <dbReference type="NCBI Taxonomy" id="1614636"/>
    <lineage>
        <taxon>Bacteria</taxon>
        <taxon>Pseudomonadati</taxon>
        <taxon>Pseudomonadota</taxon>
        <taxon>Alphaproteobacteria</taxon>
        <taxon>Sphingomonadales</taxon>
        <taxon>Sphingosinicellaceae</taxon>
        <taxon>Sandarakinorhabdus</taxon>
    </lineage>
</organism>
<dbReference type="EMBL" id="BMJM01000003">
    <property type="protein sequence ID" value="GGE06188.1"/>
    <property type="molecule type" value="Genomic_DNA"/>
</dbReference>
<reference evidence="1" key="1">
    <citation type="journal article" date="2014" name="Int. J. Syst. Evol. Microbiol.">
        <title>Complete genome sequence of Corynebacterium casei LMG S-19264T (=DSM 44701T), isolated from a smear-ripened cheese.</title>
        <authorList>
            <consortium name="US DOE Joint Genome Institute (JGI-PGF)"/>
            <person name="Walter F."/>
            <person name="Albersmeier A."/>
            <person name="Kalinowski J."/>
            <person name="Ruckert C."/>
        </authorList>
    </citation>
    <scope>NUCLEOTIDE SEQUENCE</scope>
    <source>
        <strain evidence="1">CGMCC 1.15519</strain>
    </source>
</reference>
<keyword evidence="2" id="KW-1185">Reference proteome</keyword>
<proteinExistence type="predicted"/>
<name>A0A917E5G2_9SPHN</name>
<accession>A0A917E5G2</accession>
<protein>
    <recommendedName>
        <fullName evidence="3">Terminase</fullName>
    </recommendedName>
</protein>
<evidence type="ECO:0008006" key="3">
    <source>
        <dbReference type="Google" id="ProtNLM"/>
    </source>
</evidence>
<dbReference type="RefSeq" id="WP_188761905.1">
    <property type="nucleotide sequence ID" value="NZ_BMJM01000003.1"/>
</dbReference>
<reference evidence="1" key="2">
    <citation type="submission" date="2020-09" db="EMBL/GenBank/DDBJ databases">
        <authorList>
            <person name="Sun Q."/>
            <person name="Zhou Y."/>
        </authorList>
    </citation>
    <scope>NUCLEOTIDE SEQUENCE</scope>
    <source>
        <strain evidence="1">CGMCC 1.15519</strain>
    </source>
</reference>
<dbReference type="Proteomes" id="UP000635071">
    <property type="component" value="Unassembled WGS sequence"/>
</dbReference>